<reference evidence="2 3" key="1">
    <citation type="journal article" date="2015" name="Nature">
        <title>rRNA introns, odd ribosomes, and small enigmatic genomes across a large radiation of phyla.</title>
        <authorList>
            <person name="Brown C.T."/>
            <person name="Hug L.A."/>
            <person name="Thomas B.C."/>
            <person name="Sharon I."/>
            <person name="Castelle C.J."/>
            <person name="Singh A."/>
            <person name="Wilkins M.J."/>
            <person name="Williams K.H."/>
            <person name="Banfield J.F."/>
        </authorList>
    </citation>
    <scope>NUCLEOTIDE SEQUENCE [LARGE SCALE GENOMIC DNA]</scope>
</reference>
<accession>A0A0G0D9G9</accession>
<feature type="compositionally biased region" description="Basic and acidic residues" evidence="1">
    <location>
        <begin position="133"/>
        <end position="147"/>
    </location>
</feature>
<comment type="caution">
    <text evidence="2">The sequence shown here is derived from an EMBL/GenBank/DDBJ whole genome shotgun (WGS) entry which is preliminary data.</text>
</comment>
<sequence>MPDKKKITKDQLVTTHKSVHVVFFSCAHCGDEIEDIKMCPSCSEPMKVINVVEKFGEEAEKFLEQVKKNMPVKSVSEDGEDEYVSIDEEQPNIILMGGKTTVVDDGGIDPTATDDNDDGLDIIFPSDDDGEEAPPKVEALDDSELSKALEQLDEEDDTTSEDFDSFGGGEVPEL</sequence>
<name>A0A0G0D9G9_9BACT</name>
<proteinExistence type="predicted"/>
<protein>
    <submittedName>
        <fullName evidence="2">Uncharacterized protein</fullName>
    </submittedName>
</protein>
<dbReference type="AlphaFoldDB" id="A0A0G0D9G9"/>
<dbReference type="Proteomes" id="UP000034140">
    <property type="component" value="Unassembled WGS sequence"/>
</dbReference>
<organism evidence="2 3">
    <name type="scientific">candidate division WS6 bacterium GW2011_GWC1_36_11</name>
    <dbReference type="NCBI Taxonomy" id="1619090"/>
    <lineage>
        <taxon>Bacteria</taxon>
        <taxon>Candidatus Dojkabacteria</taxon>
    </lineage>
</organism>
<feature type="compositionally biased region" description="Acidic residues" evidence="1">
    <location>
        <begin position="151"/>
        <end position="164"/>
    </location>
</feature>
<evidence type="ECO:0000256" key="1">
    <source>
        <dbReference type="SAM" id="MobiDB-lite"/>
    </source>
</evidence>
<gene>
    <name evidence="2" type="ORF">UR96_C0036G0003</name>
</gene>
<feature type="region of interest" description="Disordered" evidence="1">
    <location>
        <begin position="97"/>
        <end position="174"/>
    </location>
</feature>
<dbReference type="EMBL" id="LBRE01000036">
    <property type="protein sequence ID" value="KKP90934.1"/>
    <property type="molecule type" value="Genomic_DNA"/>
</dbReference>
<evidence type="ECO:0000313" key="2">
    <source>
        <dbReference type="EMBL" id="KKP90934.1"/>
    </source>
</evidence>
<evidence type="ECO:0000313" key="3">
    <source>
        <dbReference type="Proteomes" id="UP000034140"/>
    </source>
</evidence>
<feature type="compositionally biased region" description="Acidic residues" evidence="1">
    <location>
        <begin position="112"/>
        <end position="132"/>
    </location>
</feature>